<dbReference type="AlphaFoldDB" id="A4BPE3"/>
<dbReference type="SUPFAM" id="SSF109604">
    <property type="entry name" value="HD-domain/PDEase-like"/>
    <property type="match status" value="1"/>
</dbReference>
<protein>
    <submittedName>
        <fullName evidence="3">Predicted signal transduction protein</fullName>
    </submittedName>
</protein>
<accession>A4BPE3</accession>
<dbReference type="Gene3D" id="2.60.120.10">
    <property type="entry name" value="Jelly Rolls"/>
    <property type="match status" value="1"/>
</dbReference>
<dbReference type="PANTHER" id="PTHR33525:SF3">
    <property type="entry name" value="RIBONUCLEASE Y"/>
    <property type="match status" value="1"/>
</dbReference>
<dbReference type="eggNOG" id="COG1639">
    <property type="taxonomic scope" value="Bacteria"/>
</dbReference>
<dbReference type="SMART" id="SM00100">
    <property type="entry name" value="cNMP"/>
    <property type="match status" value="1"/>
</dbReference>
<keyword evidence="4" id="KW-1185">Reference proteome</keyword>
<dbReference type="PANTHER" id="PTHR33525">
    <property type="match status" value="1"/>
</dbReference>
<comment type="caution">
    <text evidence="3">The sequence shown here is derived from an EMBL/GenBank/DDBJ whole genome shotgun (WGS) entry which is preliminary data.</text>
</comment>
<proteinExistence type="predicted"/>
<sequence length="406" mass="44428">MLEGLIPLRELDEAALAALAAEAELEEYPAKTVVARRGVNDRYVRYVLSGEVLVVGNDGSRRSLIGMGNAAIAAEPLGLEDPCPFNAIACTEVKLICLSRERIEEQLNARPLFEYQVDEVAGADGTAGDHLFCQLIQDLMQDRLALPSMPEIALRVRQAINDPNAGANEVARIIQADPVVAARIIQAANSATFAGQKAAGSLNGAIVRLGLKTVREVIVAATMHGVFQTKHSLLRRRMMELWTHSTVVAAISTVLSRKLRGFNPDLALLAGLVHDIGVVPILAHAHDYDELTQDPELLESTITAYRGQIGAMILRRWNFSDELITAVLEAEDWYRTHESQADYADLIIVSQLQSYSGTEASRHYPSLDELPVYERLGLTELGISERTPILEEAHEEIAAVQRLLSG</sequence>
<dbReference type="InterPro" id="IPR014710">
    <property type="entry name" value="RmlC-like_jellyroll"/>
</dbReference>
<dbReference type="InterPro" id="IPR018490">
    <property type="entry name" value="cNMP-bd_dom_sf"/>
</dbReference>
<reference evidence="3 4" key="1">
    <citation type="submission" date="2006-02" db="EMBL/GenBank/DDBJ databases">
        <authorList>
            <person name="Waterbury J."/>
            <person name="Ferriera S."/>
            <person name="Johnson J."/>
            <person name="Kravitz S."/>
            <person name="Halpern A."/>
            <person name="Remington K."/>
            <person name="Beeson K."/>
            <person name="Tran B."/>
            <person name="Rogers Y.-H."/>
            <person name="Friedman R."/>
            <person name="Venter J.C."/>
        </authorList>
    </citation>
    <scope>NUCLEOTIDE SEQUENCE [LARGE SCALE GENOMIC DNA]</scope>
    <source>
        <strain evidence="3 4">Nb-231</strain>
    </source>
</reference>
<dbReference type="InterPro" id="IPR013976">
    <property type="entry name" value="HDOD"/>
</dbReference>
<dbReference type="PROSITE" id="PS51833">
    <property type="entry name" value="HDOD"/>
    <property type="match status" value="1"/>
</dbReference>
<dbReference type="CDD" id="cd00077">
    <property type="entry name" value="HDc"/>
    <property type="match status" value="1"/>
</dbReference>
<dbReference type="Proteomes" id="UP000003374">
    <property type="component" value="Unassembled WGS sequence"/>
</dbReference>
<dbReference type="InterPro" id="IPR052340">
    <property type="entry name" value="RNase_Y/CdgJ"/>
</dbReference>
<evidence type="ECO:0000313" key="4">
    <source>
        <dbReference type="Proteomes" id="UP000003374"/>
    </source>
</evidence>
<dbReference type="InterPro" id="IPR003607">
    <property type="entry name" value="HD/PDEase_dom"/>
</dbReference>
<evidence type="ECO:0000259" key="2">
    <source>
        <dbReference type="PROSITE" id="PS51833"/>
    </source>
</evidence>
<feature type="domain" description="Cyclic nucleotide-binding" evidence="1">
    <location>
        <begin position="7"/>
        <end position="107"/>
    </location>
</feature>
<organism evidence="3 4">
    <name type="scientific">Nitrococcus mobilis Nb-231</name>
    <dbReference type="NCBI Taxonomy" id="314278"/>
    <lineage>
        <taxon>Bacteria</taxon>
        <taxon>Pseudomonadati</taxon>
        <taxon>Pseudomonadota</taxon>
        <taxon>Gammaproteobacteria</taxon>
        <taxon>Chromatiales</taxon>
        <taxon>Ectothiorhodospiraceae</taxon>
        <taxon>Nitrococcus</taxon>
    </lineage>
</organism>
<evidence type="ECO:0000313" key="3">
    <source>
        <dbReference type="EMBL" id="EAR22444.1"/>
    </source>
</evidence>
<dbReference type="SUPFAM" id="SSF51206">
    <property type="entry name" value="cAMP-binding domain-like"/>
    <property type="match status" value="1"/>
</dbReference>
<dbReference type="STRING" id="314278.NB231_11929"/>
<dbReference type="PROSITE" id="PS50042">
    <property type="entry name" value="CNMP_BINDING_3"/>
    <property type="match status" value="1"/>
</dbReference>
<dbReference type="Pfam" id="PF08668">
    <property type="entry name" value="HDOD"/>
    <property type="match status" value="1"/>
</dbReference>
<dbReference type="Gene3D" id="1.10.3210.10">
    <property type="entry name" value="Hypothetical protein af1432"/>
    <property type="match status" value="1"/>
</dbReference>
<gene>
    <name evidence="3" type="ORF">NB231_11929</name>
</gene>
<dbReference type="Pfam" id="PF00027">
    <property type="entry name" value="cNMP_binding"/>
    <property type="match status" value="1"/>
</dbReference>
<feature type="domain" description="HDOD" evidence="2">
    <location>
        <begin position="146"/>
        <end position="333"/>
    </location>
</feature>
<name>A4BPE3_9GAMM</name>
<dbReference type="HOGENOM" id="CLU_048246_1_2_6"/>
<dbReference type="EMBL" id="AAOF01000003">
    <property type="protein sequence ID" value="EAR22444.1"/>
    <property type="molecule type" value="Genomic_DNA"/>
</dbReference>
<evidence type="ECO:0000259" key="1">
    <source>
        <dbReference type="PROSITE" id="PS50042"/>
    </source>
</evidence>
<dbReference type="InterPro" id="IPR000595">
    <property type="entry name" value="cNMP-bd_dom"/>
</dbReference>